<dbReference type="AlphaFoldDB" id="A0A3S5BBI8"/>
<evidence type="ECO:0000313" key="2">
    <source>
        <dbReference type="EMBL" id="VEL18558.1"/>
    </source>
</evidence>
<keyword evidence="3" id="KW-1185">Reference proteome</keyword>
<dbReference type="EMBL" id="CAAALY010037552">
    <property type="protein sequence ID" value="VEL18558.1"/>
    <property type="molecule type" value="Genomic_DNA"/>
</dbReference>
<comment type="caution">
    <text evidence="2">The sequence shown here is derived from an EMBL/GenBank/DDBJ whole genome shotgun (WGS) entry which is preliminary data.</text>
</comment>
<protein>
    <submittedName>
        <fullName evidence="2">Uncharacterized protein</fullName>
    </submittedName>
</protein>
<sequence>MKRSGLYHMSSSVAESEEEQSSAHSTHSTSVHDMAYCPPLDSTVKPLSTLSSTTSKAAEAAESVKAALMSPLPTELLSPRGQRKQLRSILAVVLALAQKMHSCGLGLDSVPITELLGTVKEQIGGEISADHVIGAIRQMPGGVMKENWIEIASELLPNMVS</sequence>
<gene>
    <name evidence="2" type="ORF">PXEA_LOCUS11998</name>
</gene>
<dbReference type="Proteomes" id="UP000784294">
    <property type="component" value="Unassembled WGS sequence"/>
</dbReference>
<feature type="region of interest" description="Disordered" evidence="1">
    <location>
        <begin position="1"/>
        <end position="34"/>
    </location>
</feature>
<accession>A0A3S5BBI8</accession>
<feature type="compositionally biased region" description="Low complexity" evidence="1">
    <location>
        <begin position="22"/>
        <end position="31"/>
    </location>
</feature>
<proteinExistence type="predicted"/>
<reference evidence="2" key="1">
    <citation type="submission" date="2018-11" db="EMBL/GenBank/DDBJ databases">
        <authorList>
            <consortium name="Pathogen Informatics"/>
        </authorList>
    </citation>
    <scope>NUCLEOTIDE SEQUENCE</scope>
</reference>
<evidence type="ECO:0000313" key="3">
    <source>
        <dbReference type="Proteomes" id="UP000784294"/>
    </source>
</evidence>
<organism evidence="2 3">
    <name type="scientific">Protopolystoma xenopodis</name>
    <dbReference type="NCBI Taxonomy" id="117903"/>
    <lineage>
        <taxon>Eukaryota</taxon>
        <taxon>Metazoa</taxon>
        <taxon>Spiralia</taxon>
        <taxon>Lophotrochozoa</taxon>
        <taxon>Platyhelminthes</taxon>
        <taxon>Monogenea</taxon>
        <taxon>Polyopisthocotylea</taxon>
        <taxon>Polystomatidea</taxon>
        <taxon>Polystomatidae</taxon>
        <taxon>Protopolystoma</taxon>
    </lineage>
</organism>
<evidence type="ECO:0000256" key="1">
    <source>
        <dbReference type="SAM" id="MobiDB-lite"/>
    </source>
</evidence>
<name>A0A3S5BBI8_9PLAT</name>